<dbReference type="GO" id="GO:0006535">
    <property type="term" value="P:cysteine biosynthetic process from serine"/>
    <property type="evidence" value="ECO:0007669"/>
    <property type="project" value="TreeGrafter"/>
</dbReference>
<dbReference type="Gene3D" id="3.90.1150.10">
    <property type="entry name" value="Aspartate Aminotransferase, domain 1"/>
    <property type="match status" value="1"/>
</dbReference>
<dbReference type="AlphaFoldDB" id="A0A383CRS0"/>
<dbReference type="SUPFAM" id="SSF53383">
    <property type="entry name" value="PLP-dependent transferases"/>
    <property type="match status" value="1"/>
</dbReference>
<dbReference type="PANTHER" id="PTHR43797:SF2">
    <property type="entry name" value="HOMOCYSTEINE_CYSTEINE SYNTHASE"/>
    <property type="match status" value="1"/>
</dbReference>
<reference evidence="6" key="1">
    <citation type="submission" date="2018-05" db="EMBL/GenBank/DDBJ databases">
        <authorList>
            <person name="Lanie J.A."/>
            <person name="Ng W.-L."/>
            <person name="Kazmierczak K.M."/>
            <person name="Andrzejewski T.M."/>
            <person name="Davidsen T.M."/>
            <person name="Wayne K.J."/>
            <person name="Tettelin H."/>
            <person name="Glass J.I."/>
            <person name="Rusch D."/>
            <person name="Podicherti R."/>
            <person name="Tsui H.-C.T."/>
            <person name="Winkler M.E."/>
        </authorList>
    </citation>
    <scope>NUCLEOTIDE SEQUENCE</scope>
</reference>
<keyword evidence="3" id="KW-0808">Transferase</keyword>
<dbReference type="InterPro" id="IPR006235">
    <property type="entry name" value="OAc-hSer/O-AcSer_sulfhydrylase"/>
</dbReference>
<dbReference type="InterPro" id="IPR000277">
    <property type="entry name" value="Cys/Met-Metab_PyrdxlP-dep_enz"/>
</dbReference>
<name>A0A383CRS0_9ZZZZ</name>
<dbReference type="InterPro" id="IPR015422">
    <property type="entry name" value="PyrdxlP-dep_Trfase_small"/>
</dbReference>
<dbReference type="GO" id="GO:0004124">
    <property type="term" value="F:cysteine synthase activity"/>
    <property type="evidence" value="ECO:0007669"/>
    <property type="project" value="TreeGrafter"/>
</dbReference>
<protein>
    <submittedName>
        <fullName evidence="6">Uncharacterized protein</fullName>
    </submittedName>
</protein>
<dbReference type="GO" id="GO:0019346">
    <property type="term" value="P:transsulfuration"/>
    <property type="evidence" value="ECO:0007669"/>
    <property type="project" value="InterPro"/>
</dbReference>
<dbReference type="GO" id="GO:0005737">
    <property type="term" value="C:cytoplasm"/>
    <property type="evidence" value="ECO:0007669"/>
    <property type="project" value="TreeGrafter"/>
</dbReference>
<dbReference type="GO" id="GO:0071269">
    <property type="term" value="P:L-homocysteine biosynthetic process"/>
    <property type="evidence" value="ECO:0007669"/>
    <property type="project" value="TreeGrafter"/>
</dbReference>
<dbReference type="PANTHER" id="PTHR43797">
    <property type="entry name" value="HOMOCYSTEINE/CYSTEINE SYNTHASE"/>
    <property type="match status" value="1"/>
</dbReference>
<dbReference type="EMBL" id="UINC01211062">
    <property type="protein sequence ID" value="SVE34804.1"/>
    <property type="molecule type" value="Genomic_DNA"/>
</dbReference>
<dbReference type="Pfam" id="PF01053">
    <property type="entry name" value="Cys_Met_Meta_PP"/>
    <property type="match status" value="1"/>
</dbReference>
<dbReference type="InterPro" id="IPR015424">
    <property type="entry name" value="PyrdxlP-dep_Trfase"/>
</dbReference>
<sequence length="62" mass="6440">MANVGDAKSLAIHPTTSTHSQMSEEQQAAGGITPELVRLSVGLEYSEDILADIDQALAVATS</sequence>
<evidence type="ECO:0000256" key="4">
    <source>
        <dbReference type="ARBA" id="ARBA00022898"/>
    </source>
</evidence>
<comment type="cofactor">
    <cofactor evidence="1">
        <name>pyridoxal 5'-phosphate</name>
        <dbReference type="ChEBI" id="CHEBI:597326"/>
    </cofactor>
</comment>
<dbReference type="GO" id="GO:0030170">
    <property type="term" value="F:pyridoxal phosphate binding"/>
    <property type="evidence" value="ECO:0007669"/>
    <property type="project" value="InterPro"/>
</dbReference>
<feature type="region of interest" description="Disordered" evidence="5">
    <location>
        <begin position="1"/>
        <end position="31"/>
    </location>
</feature>
<proteinExistence type="inferred from homology"/>
<keyword evidence="4" id="KW-0663">Pyridoxal phosphate</keyword>
<accession>A0A383CRS0</accession>
<evidence type="ECO:0000256" key="3">
    <source>
        <dbReference type="ARBA" id="ARBA00022679"/>
    </source>
</evidence>
<organism evidence="6">
    <name type="scientific">marine metagenome</name>
    <dbReference type="NCBI Taxonomy" id="408172"/>
    <lineage>
        <taxon>unclassified sequences</taxon>
        <taxon>metagenomes</taxon>
        <taxon>ecological metagenomes</taxon>
    </lineage>
</organism>
<evidence type="ECO:0000256" key="5">
    <source>
        <dbReference type="SAM" id="MobiDB-lite"/>
    </source>
</evidence>
<gene>
    <name evidence="6" type="ORF">METZ01_LOCUS487658</name>
</gene>
<evidence type="ECO:0000313" key="6">
    <source>
        <dbReference type="EMBL" id="SVE34804.1"/>
    </source>
</evidence>
<comment type="similarity">
    <text evidence="2">Belongs to the trans-sulfuration enzymes family.</text>
</comment>
<dbReference type="GO" id="GO:0003961">
    <property type="term" value="F:O-acetylhomoserine aminocarboxypropyltransferase activity"/>
    <property type="evidence" value="ECO:0007669"/>
    <property type="project" value="TreeGrafter"/>
</dbReference>
<evidence type="ECO:0000256" key="1">
    <source>
        <dbReference type="ARBA" id="ARBA00001933"/>
    </source>
</evidence>
<evidence type="ECO:0000256" key="2">
    <source>
        <dbReference type="ARBA" id="ARBA00009077"/>
    </source>
</evidence>
<feature type="compositionally biased region" description="Polar residues" evidence="5">
    <location>
        <begin position="14"/>
        <end position="26"/>
    </location>
</feature>